<dbReference type="OrthoDB" id="9809878at2"/>
<dbReference type="PROSITE" id="PS50935">
    <property type="entry name" value="SSB"/>
    <property type="match status" value="1"/>
</dbReference>
<dbReference type="GO" id="GO:0006260">
    <property type="term" value="P:DNA replication"/>
    <property type="evidence" value="ECO:0007669"/>
    <property type="project" value="InterPro"/>
</dbReference>
<evidence type="ECO:0000256" key="2">
    <source>
        <dbReference type="HAMAP-Rule" id="MF_00984"/>
    </source>
</evidence>
<gene>
    <name evidence="4" type="primary">ssb</name>
    <name evidence="4" type="ORF">FRY97_10825</name>
</gene>
<dbReference type="InterPro" id="IPR000424">
    <property type="entry name" value="Primosome_PriB/ssb"/>
</dbReference>
<keyword evidence="5" id="KW-1185">Reference proteome</keyword>
<organism evidence="4 5">
    <name type="scientific">Phaeodactylibacter luteus</name>
    <dbReference type="NCBI Taxonomy" id="1564516"/>
    <lineage>
        <taxon>Bacteria</taxon>
        <taxon>Pseudomonadati</taxon>
        <taxon>Bacteroidota</taxon>
        <taxon>Saprospiria</taxon>
        <taxon>Saprospirales</taxon>
        <taxon>Haliscomenobacteraceae</taxon>
        <taxon>Phaeodactylibacter</taxon>
    </lineage>
</organism>
<evidence type="ECO:0000256" key="3">
    <source>
        <dbReference type="PIRNR" id="PIRNR002070"/>
    </source>
</evidence>
<keyword evidence="1 2" id="KW-0238">DNA-binding</keyword>
<comment type="caution">
    <text evidence="2">Lacks conserved residue(s) required for the propagation of feature annotation.</text>
</comment>
<evidence type="ECO:0000313" key="5">
    <source>
        <dbReference type="Proteomes" id="UP000321580"/>
    </source>
</evidence>
<comment type="caution">
    <text evidence="4">The sequence shown here is derived from an EMBL/GenBank/DDBJ whole genome shotgun (WGS) entry which is preliminary data.</text>
</comment>
<dbReference type="PANTHER" id="PTHR10302">
    <property type="entry name" value="SINGLE-STRANDED DNA-BINDING PROTEIN"/>
    <property type="match status" value="1"/>
</dbReference>
<evidence type="ECO:0000313" key="4">
    <source>
        <dbReference type="EMBL" id="TXB63143.1"/>
    </source>
</evidence>
<dbReference type="Gene3D" id="2.40.50.140">
    <property type="entry name" value="Nucleic acid-binding proteins"/>
    <property type="match status" value="1"/>
</dbReference>
<dbReference type="EMBL" id="VOOR01000019">
    <property type="protein sequence ID" value="TXB63143.1"/>
    <property type="molecule type" value="Genomic_DNA"/>
</dbReference>
<dbReference type="PIRSF" id="PIRSF002070">
    <property type="entry name" value="SSB"/>
    <property type="match status" value="1"/>
</dbReference>
<protein>
    <recommendedName>
        <fullName evidence="2 3">Single-stranded DNA-binding protein</fullName>
        <shortName evidence="2">SSB</shortName>
    </recommendedName>
</protein>
<evidence type="ECO:0000256" key="1">
    <source>
        <dbReference type="ARBA" id="ARBA00023125"/>
    </source>
</evidence>
<dbReference type="Pfam" id="PF00436">
    <property type="entry name" value="SSB"/>
    <property type="match status" value="1"/>
</dbReference>
<dbReference type="SUPFAM" id="SSF50249">
    <property type="entry name" value="Nucleic acid-binding proteins"/>
    <property type="match status" value="1"/>
</dbReference>
<dbReference type="Proteomes" id="UP000321580">
    <property type="component" value="Unassembled WGS sequence"/>
</dbReference>
<dbReference type="GO" id="GO:0003697">
    <property type="term" value="F:single-stranded DNA binding"/>
    <property type="evidence" value="ECO:0007669"/>
    <property type="project" value="UniProtKB-UniRule"/>
</dbReference>
<name>A0A5C6RLL2_9BACT</name>
<comment type="subunit">
    <text evidence="2">Homotetramer.</text>
</comment>
<reference evidence="4 5" key="1">
    <citation type="submission" date="2019-08" db="EMBL/GenBank/DDBJ databases">
        <title>Genome of Phaeodactylibacter luteus.</title>
        <authorList>
            <person name="Bowman J.P."/>
        </authorList>
    </citation>
    <scope>NUCLEOTIDE SEQUENCE [LARGE SCALE GENOMIC DNA]</scope>
    <source>
        <strain evidence="4 5">KCTC 42180</strain>
    </source>
</reference>
<accession>A0A5C6RLL2</accession>
<dbReference type="PANTHER" id="PTHR10302:SF0">
    <property type="entry name" value="SINGLE-STRANDED DNA-BINDING PROTEIN, MITOCHONDRIAL"/>
    <property type="match status" value="1"/>
</dbReference>
<dbReference type="GO" id="GO:0009295">
    <property type="term" value="C:nucleoid"/>
    <property type="evidence" value="ECO:0007669"/>
    <property type="project" value="TreeGrafter"/>
</dbReference>
<dbReference type="InterPro" id="IPR011344">
    <property type="entry name" value="ssDNA-bd"/>
</dbReference>
<dbReference type="NCBIfam" id="TIGR00621">
    <property type="entry name" value="ssb"/>
    <property type="match status" value="1"/>
</dbReference>
<dbReference type="HAMAP" id="MF_00984">
    <property type="entry name" value="SSB"/>
    <property type="match status" value="1"/>
</dbReference>
<dbReference type="RefSeq" id="WP_147167547.1">
    <property type="nucleotide sequence ID" value="NZ_VOOR01000019.1"/>
</dbReference>
<sequence>MNNLRNHVQLIGNLGKDVEFRKLDNGKAIARATIATKEVFRNSKGEKVVDVQWHNLVGWDSIAEIMQVLLKKGKQVAVQGKLSHRSFESKDGNRRHISEIIVSEFMPMG</sequence>
<dbReference type="AlphaFoldDB" id="A0A5C6RLL2"/>
<dbReference type="CDD" id="cd04496">
    <property type="entry name" value="SSB_OBF"/>
    <property type="match status" value="1"/>
</dbReference>
<proteinExistence type="inferred from homology"/>
<dbReference type="InterPro" id="IPR012340">
    <property type="entry name" value="NA-bd_OB-fold"/>
</dbReference>